<dbReference type="GO" id="GO:0046872">
    <property type="term" value="F:metal ion binding"/>
    <property type="evidence" value="ECO:0007669"/>
    <property type="project" value="UniProtKB-KW"/>
</dbReference>
<protein>
    <submittedName>
        <fullName evidence="8">Peptidase M48 Ste24p</fullName>
    </submittedName>
</protein>
<dbReference type="HOGENOM" id="CLU_029002_5_0_0"/>
<dbReference type="Proteomes" id="UP000000925">
    <property type="component" value="Chromosome"/>
</dbReference>
<evidence type="ECO:0000256" key="1">
    <source>
        <dbReference type="ARBA" id="ARBA00022670"/>
    </source>
</evidence>
<evidence type="ECO:0000256" key="6">
    <source>
        <dbReference type="RuleBase" id="RU003983"/>
    </source>
</evidence>
<dbReference type="RefSeq" id="WP_013044692.1">
    <property type="nucleotide sequence ID" value="NC_014008.1"/>
</dbReference>
<evidence type="ECO:0000256" key="4">
    <source>
        <dbReference type="ARBA" id="ARBA00022833"/>
    </source>
</evidence>
<evidence type="ECO:0000256" key="5">
    <source>
        <dbReference type="ARBA" id="ARBA00023049"/>
    </source>
</evidence>
<dbReference type="InterPro" id="IPR051156">
    <property type="entry name" value="Mito/Outer_Membr_Metalloprot"/>
</dbReference>
<organism evidence="8 9">
    <name type="scientific">Coraliomargarita akajimensis (strain DSM 45221 / IAM 15411 / JCM 23193 / KCTC 12865 / 04OKA010-24)</name>
    <dbReference type="NCBI Taxonomy" id="583355"/>
    <lineage>
        <taxon>Bacteria</taxon>
        <taxon>Pseudomonadati</taxon>
        <taxon>Verrucomicrobiota</taxon>
        <taxon>Opitutia</taxon>
        <taxon>Puniceicoccales</taxon>
        <taxon>Coraliomargaritaceae</taxon>
        <taxon>Coraliomargarita</taxon>
    </lineage>
</organism>
<sequence>MPQLTTLCLTLMLFLVGCTTVPHTGRRAVHLMSNDKLAASAAAGFSQLKQETAISTDPTYNAMLQRVGERIAEVAGPDMPGETNWEFVVFDDPNQMNAFAMPGGKVAVYTGLFKAATTEDELATVVGHEVAHVVAGHSNERASQQILAGVGAATLAIGTGVSDMDDTDRALLLAAYGAGAQVGVLLPFSRTHELEADELGLYYVAKAGYNPMAAVDFWERMSAMGGSAPPEWLSTHPADDTRINRIKIKLAEVMPIYRETIAAQQEQ</sequence>
<dbReference type="AlphaFoldDB" id="D5ERD2"/>
<accession>D5ERD2</accession>
<dbReference type="GO" id="GO:0016020">
    <property type="term" value="C:membrane"/>
    <property type="evidence" value="ECO:0007669"/>
    <property type="project" value="TreeGrafter"/>
</dbReference>
<dbReference type="eggNOG" id="COG4783">
    <property type="taxonomic scope" value="Bacteria"/>
</dbReference>
<keyword evidence="9" id="KW-1185">Reference proteome</keyword>
<evidence type="ECO:0000313" key="9">
    <source>
        <dbReference type="Proteomes" id="UP000000925"/>
    </source>
</evidence>
<dbReference type="CDD" id="cd07331">
    <property type="entry name" value="M48C_Oma1_like"/>
    <property type="match status" value="1"/>
</dbReference>
<comment type="similarity">
    <text evidence="6">Belongs to the peptidase M48 family.</text>
</comment>
<feature type="domain" description="Peptidase M48" evidence="7">
    <location>
        <begin position="61"/>
        <end position="247"/>
    </location>
</feature>
<evidence type="ECO:0000256" key="2">
    <source>
        <dbReference type="ARBA" id="ARBA00022723"/>
    </source>
</evidence>
<dbReference type="Gene3D" id="3.30.2010.10">
    <property type="entry name" value="Metalloproteases ('zincins'), catalytic domain"/>
    <property type="match status" value="1"/>
</dbReference>
<proteinExistence type="inferred from homology"/>
<gene>
    <name evidence="8" type="ordered locus">Caka_2963</name>
</gene>
<evidence type="ECO:0000259" key="7">
    <source>
        <dbReference type="Pfam" id="PF01435"/>
    </source>
</evidence>
<dbReference type="STRING" id="583355.Caka_2963"/>
<keyword evidence="5 6" id="KW-0482">Metalloprotease</keyword>
<comment type="cofactor">
    <cofactor evidence="6">
        <name>Zn(2+)</name>
        <dbReference type="ChEBI" id="CHEBI:29105"/>
    </cofactor>
    <text evidence="6">Binds 1 zinc ion per subunit.</text>
</comment>
<keyword evidence="1 6" id="KW-0645">Protease</keyword>
<dbReference type="OrthoDB" id="9810445at2"/>
<name>D5ERD2_CORAD</name>
<dbReference type="PANTHER" id="PTHR22726">
    <property type="entry name" value="METALLOENDOPEPTIDASE OMA1"/>
    <property type="match status" value="1"/>
</dbReference>
<dbReference type="KEGG" id="caa:Caka_2963"/>
<dbReference type="PANTHER" id="PTHR22726:SF24">
    <property type="entry name" value="M48 FAMILY METALLOPEPTIDASE"/>
    <property type="match status" value="1"/>
</dbReference>
<dbReference type="EMBL" id="CP001998">
    <property type="protein sequence ID" value="ADE55976.1"/>
    <property type="molecule type" value="Genomic_DNA"/>
</dbReference>
<reference evidence="8 9" key="1">
    <citation type="journal article" date="2010" name="Stand. Genomic Sci.">
        <title>Complete genome sequence of Coraliomargarita akajimensis type strain (04OKA010-24).</title>
        <authorList>
            <person name="Mavromatis K."/>
            <person name="Abt B."/>
            <person name="Brambilla E."/>
            <person name="Lapidus A."/>
            <person name="Copeland A."/>
            <person name="Deshpande S."/>
            <person name="Nolan M."/>
            <person name="Lucas S."/>
            <person name="Tice H."/>
            <person name="Cheng J.F."/>
            <person name="Han C."/>
            <person name="Detter J.C."/>
            <person name="Woyke T."/>
            <person name="Goodwin L."/>
            <person name="Pitluck S."/>
            <person name="Held B."/>
            <person name="Brettin T."/>
            <person name="Tapia R."/>
            <person name="Ivanova N."/>
            <person name="Mikhailova N."/>
            <person name="Pati A."/>
            <person name="Liolios K."/>
            <person name="Chen A."/>
            <person name="Palaniappan K."/>
            <person name="Land M."/>
            <person name="Hauser L."/>
            <person name="Chang Y.J."/>
            <person name="Jeffries C.D."/>
            <person name="Rohde M."/>
            <person name="Goker M."/>
            <person name="Bristow J."/>
            <person name="Eisen J.A."/>
            <person name="Markowitz V."/>
            <person name="Hugenholtz P."/>
            <person name="Klenk H.P."/>
            <person name="Kyrpides N.C."/>
        </authorList>
    </citation>
    <scope>NUCLEOTIDE SEQUENCE [LARGE SCALE GENOMIC DNA]</scope>
    <source>
        <strain evidence="9">DSM 45221 / IAM 15411 / JCM 23193 / KCTC 12865</strain>
    </source>
</reference>
<evidence type="ECO:0000256" key="3">
    <source>
        <dbReference type="ARBA" id="ARBA00022801"/>
    </source>
</evidence>
<keyword evidence="4 6" id="KW-0862">Zinc</keyword>
<dbReference type="GO" id="GO:0051603">
    <property type="term" value="P:proteolysis involved in protein catabolic process"/>
    <property type="evidence" value="ECO:0007669"/>
    <property type="project" value="TreeGrafter"/>
</dbReference>
<keyword evidence="3 6" id="KW-0378">Hydrolase</keyword>
<dbReference type="Pfam" id="PF01435">
    <property type="entry name" value="Peptidase_M48"/>
    <property type="match status" value="1"/>
</dbReference>
<evidence type="ECO:0000313" key="8">
    <source>
        <dbReference type="EMBL" id="ADE55976.1"/>
    </source>
</evidence>
<dbReference type="InterPro" id="IPR001915">
    <property type="entry name" value="Peptidase_M48"/>
</dbReference>
<keyword evidence="2" id="KW-0479">Metal-binding</keyword>
<dbReference type="GO" id="GO:0004222">
    <property type="term" value="F:metalloendopeptidase activity"/>
    <property type="evidence" value="ECO:0007669"/>
    <property type="project" value="InterPro"/>
</dbReference>